<name>A0A6V8H873_TALPI</name>
<gene>
    <name evidence="1" type="ORF">TCE0_022r06589</name>
</gene>
<dbReference type="AlphaFoldDB" id="A0A6V8H873"/>
<sequence length="36" mass="4074">FAVVKELLSLLLVQILCPLRKHLPKIHHPGDFDLAV</sequence>
<dbReference type="EMBL" id="DF933818">
    <property type="protein sequence ID" value="GAM37025.1"/>
    <property type="molecule type" value="Genomic_DNA"/>
</dbReference>
<comment type="caution">
    <text evidence="1">The sequence shown here is derived from an EMBL/GenBank/DDBJ whole genome shotgun (WGS) entry which is preliminary data.</text>
</comment>
<evidence type="ECO:0000313" key="1">
    <source>
        <dbReference type="EMBL" id="GAM37025.1"/>
    </source>
</evidence>
<protein>
    <submittedName>
        <fullName evidence="1">Uncharacterized protein</fullName>
    </submittedName>
</protein>
<feature type="non-terminal residue" evidence="1">
    <location>
        <position position="1"/>
    </location>
</feature>
<evidence type="ECO:0000313" key="2">
    <source>
        <dbReference type="Proteomes" id="UP000053095"/>
    </source>
</evidence>
<organism evidence="1 2">
    <name type="scientific">Talaromyces pinophilus</name>
    <name type="common">Penicillium pinophilum</name>
    <dbReference type="NCBI Taxonomy" id="128442"/>
    <lineage>
        <taxon>Eukaryota</taxon>
        <taxon>Fungi</taxon>
        <taxon>Dikarya</taxon>
        <taxon>Ascomycota</taxon>
        <taxon>Pezizomycotina</taxon>
        <taxon>Eurotiomycetes</taxon>
        <taxon>Eurotiomycetidae</taxon>
        <taxon>Eurotiales</taxon>
        <taxon>Trichocomaceae</taxon>
        <taxon>Talaromyces</taxon>
        <taxon>Talaromyces sect. Talaromyces</taxon>
    </lineage>
</organism>
<reference evidence="2" key="1">
    <citation type="journal article" date="2015" name="Genome Announc.">
        <title>Draft genome sequence of Talaromyces cellulolyticus strain Y-94, a source of lignocellulosic biomass-degrading enzymes.</title>
        <authorList>
            <person name="Fujii T."/>
            <person name="Koike H."/>
            <person name="Sawayama S."/>
            <person name="Yano S."/>
            <person name="Inoue H."/>
        </authorList>
    </citation>
    <scope>NUCLEOTIDE SEQUENCE [LARGE SCALE GENOMIC DNA]</scope>
    <source>
        <strain evidence="2">Y-94</strain>
    </source>
</reference>
<keyword evidence="2" id="KW-1185">Reference proteome</keyword>
<proteinExistence type="predicted"/>
<dbReference type="Proteomes" id="UP000053095">
    <property type="component" value="Unassembled WGS sequence"/>
</dbReference>
<accession>A0A6V8H873</accession>